<sequence>MKNYHRLASMIFNQPMAVTDQMLDLGVAWANRAMNLNIINLPSARLAEPQSYYDDSEPRAETPGERRRRAASETGVYVLPVHGLLVSREAHLQMCETMTSYEDIRTSFRAAIADPAVSHIVMDVDSPGGSALGCGELAEEIYAARSIKPITAIANFSAYSAAYWIASAASTLIVSQTSGVGSIGVIARHLDLSAKLQAEGVKITPVFAGARKNDLNSAEPASVEALGFLHGMVQDMYEQFTEAVARNRGQSVATIRETEAGVFFGKKAVAHGLADQVETPQVAVDRIAADAHATRRSVSHRSVSARAVAADTQNKL</sequence>
<evidence type="ECO:0000259" key="6">
    <source>
        <dbReference type="Pfam" id="PF01343"/>
    </source>
</evidence>
<comment type="caution">
    <text evidence="7">The sequence shown here is derived from an EMBL/GenBank/DDBJ whole genome shotgun (WGS) entry which is preliminary data.</text>
</comment>
<dbReference type="CDD" id="cd07022">
    <property type="entry name" value="S49_Sppa_36K_type"/>
    <property type="match status" value="1"/>
</dbReference>
<evidence type="ECO:0000313" key="7">
    <source>
        <dbReference type="EMBL" id="OZI36294.1"/>
    </source>
</evidence>
<dbReference type="PANTHER" id="PTHR33209">
    <property type="entry name" value="PROTEASE 4"/>
    <property type="match status" value="1"/>
</dbReference>
<comment type="similarity">
    <text evidence="1">Belongs to the peptidase S49 family.</text>
</comment>
<accession>A0A261SFX7</accession>
<dbReference type="SUPFAM" id="SSF52096">
    <property type="entry name" value="ClpP/crotonase"/>
    <property type="match status" value="1"/>
</dbReference>
<evidence type="ECO:0000313" key="8">
    <source>
        <dbReference type="Proteomes" id="UP000217005"/>
    </source>
</evidence>
<evidence type="ECO:0000256" key="3">
    <source>
        <dbReference type="ARBA" id="ARBA00022801"/>
    </source>
</evidence>
<feature type="domain" description="Peptidase S49" evidence="6">
    <location>
        <begin position="145"/>
        <end position="292"/>
    </location>
</feature>
<evidence type="ECO:0000256" key="5">
    <source>
        <dbReference type="SAM" id="MobiDB-lite"/>
    </source>
</evidence>
<keyword evidence="3" id="KW-0378">Hydrolase</keyword>
<dbReference type="RefSeq" id="WP_094827100.1">
    <property type="nucleotide sequence ID" value="NZ_NEVL01000003.1"/>
</dbReference>
<feature type="region of interest" description="Disordered" evidence="5">
    <location>
        <begin position="50"/>
        <end position="69"/>
    </location>
</feature>
<protein>
    <submittedName>
        <fullName evidence="7">Capsid protein</fullName>
    </submittedName>
</protein>
<dbReference type="Pfam" id="PF01343">
    <property type="entry name" value="Peptidase_S49"/>
    <property type="match status" value="1"/>
</dbReference>
<keyword evidence="4" id="KW-0720">Serine protease</keyword>
<dbReference type="AlphaFoldDB" id="A0A261SFX7"/>
<organism evidence="7 8">
    <name type="scientific">Bordetella genomosp. 1</name>
    <dbReference type="NCBI Taxonomy" id="1395607"/>
    <lineage>
        <taxon>Bacteria</taxon>
        <taxon>Pseudomonadati</taxon>
        <taxon>Pseudomonadota</taxon>
        <taxon>Betaproteobacteria</taxon>
        <taxon>Burkholderiales</taxon>
        <taxon>Alcaligenaceae</taxon>
        <taxon>Bordetella</taxon>
    </lineage>
</organism>
<evidence type="ECO:0000256" key="1">
    <source>
        <dbReference type="ARBA" id="ARBA00008683"/>
    </source>
</evidence>
<gene>
    <name evidence="7" type="ORF">CEG14_14880</name>
</gene>
<reference evidence="7 8" key="1">
    <citation type="submission" date="2017-05" db="EMBL/GenBank/DDBJ databases">
        <title>Complete and WGS of Bordetella genogroups.</title>
        <authorList>
            <person name="Spilker T."/>
            <person name="LiPuma J."/>
        </authorList>
    </citation>
    <scope>NUCLEOTIDE SEQUENCE [LARGE SCALE GENOMIC DNA]</scope>
    <source>
        <strain evidence="7 8">AU17610</strain>
    </source>
</reference>
<dbReference type="PANTHER" id="PTHR33209:SF1">
    <property type="entry name" value="PEPTIDASE S49 DOMAIN-CONTAINING PROTEIN"/>
    <property type="match status" value="1"/>
</dbReference>
<dbReference type="GO" id="GO:0006508">
    <property type="term" value="P:proteolysis"/>
    <property type="evidence" value="ECO:0007669"/>
    <property type="project" value="UniProtKB-KW"/>
</dbReference>
<dbReference type="InterPro" id="IPR033855">
    <property type="entry name" value="Protein_C"/>
</dbReference>
<evidence type="ECO:0000256" key="4">
    <source>
        <dbReference type="ARBA" id="ARBA00022825"/>
    </source>
</evidence>
<dbReference type="OrthoDB" id="6999246at2"/>
<evidence type="ECO:0000256" key="2">
    <source>
        <dbReference type="ARBA" id="ARBA00022670"/>
    </source>
</evidence>
<name>A0A261SFX7_9BORD</name>
<dbReference type="InterPro" id="IPR002142">
    <property type="entry name" value="Peptidase_S49"/>
</dbReference>
<feature type="compositionally biased region" description="Basic and acidic residues" evidence="5">
    <location>
        <begin position="56"/>
        <end position="65"/>
    </location>
</feature>
<dbReference type="Proteomes" id="UP000217005">
    <property type="component" value="Unassembled WGS sequence"/>
</dbReference>
<proteinExistence type="inferred from homology"/>
<dbReference type="Gene3D" id="3.90.226.10">
    <property type="entry name" value="2-enoyl-CoA Hydratase, Chain A, domain 1"/>
    <property type="match status" value="1"/>
</dbReference>
<keyword evidence="2" id="KW-0645">Protease</keyword>
<dbReference type="InterPro" id="IPR029045">
    <property type="entry name" value="ClpP/crotonase-like_dom_sf"/>
</dbReference>
<dbReference type="GO" id="GO:0008236">
    <property type="term" value="F:serine-type peptidase activity"/>
    <property type="evidence" value="ECO:0007669"/>
    <property type="project" value="UniProtKB-KW"/>
</dbReference>
<dbReference type="EMBL" id="NEVL01000003">
    <property type="protein sequence ID" value="OZI36294.1"/>
    <property type="molecule type" value="Genomic_DNA"/>
</dbReference>
<dbReference type="Gene3D" id="6.20.330.10">
    <property type="match status" value="1"/>
</dbReference>